<keyword evidence="3" id="KW-1185">Reference proteome</keyword>
<name>A0AAD1UDG3_EUPCR</name>
<protein>
    <submittedName>
        <fullName evidence="2">Uncharacterized protein</fullName>
    </submittedName>
</protein>
<accession>A0AAD1UDG3</accession>
<dbReference type="AlphaFoldDB" id="A0AAD1UDG3"/>
<dbReference type="Proteomes" id="UP001295684">
    <property type="component" value="Unassembled WGS sequence"/>
</dbReference>
<organism evidence="2 3">
    <name type="scientific">Euplotes crassus</name>
    <dbReference type="NCBI Taxonomy" id="5936"/>
    <lineage>
        <taxon>Eukaryota</taxon>
        <taxon>Sar</taxon>
        <taxon>Alveolata</taxon>
        <taxon>Ciliophora</taxon>
        <taxon>Intramacronucleata</taxon>
        <taxon>Spirotrichea</taxon>
        <taxon>Hypotrichia</taxon>
        <taxon>Euplotida</taxon>
        <taxon>Euplotidae</taxon>
        <taxon>Moneuplotes</taxon>
    </lineage>
</organism>
<evidence type="ECO:0000313" key="3">
    <source>
        <dbReference type="Proteomes" id="UP001295684"/>
    </source>
</evidence>
<sequence length="404" mass="46406">MSAKRSTLGASLGQKSHNVRKVSIDHFDLRHCQNNQENCYLKPSVESELVTRMKKRLKSIENKLKIVQNHKFHDQKDPKPLTDKDLNITIEGDGIQNLSSIKGDTTTIPVNYREYLNQRVEQKNGHLLHDSKSETLDLSSLNEREKGSNCPNNIFFQSCTDNTGLTESNIEPCPVTQRPQKQLPKPEISLAEHFNSFEPDLNLKHSKRSLKKKLKPSNFEYLSRLKKKFIKPTRNTPLKIDTKQSKVKKATASSSMWQAKLTSLKSREAKLVRKMKTSQRVHSINNLKQLRSDGRRSASKEHENYKKSIHHQAFKSCLKKLEIQNRPNSTCKPRKNSIQKLGNSSHCNKPSKTHRRKASAPYLAKLHPSFILTAKINLQDTEETPRLGIDQDDFNQKYLSPNML</sequence>
<comment type="caution">
    <text evidence="2">The sequence shown here is derived from an EMBL/GenBank/DDBJ whole genome shotgun (WGS) entry which is preliminary data.</text>
</comment>
<dbReference type="EMBL" id="CAMPGE010008271">
    <property type="protein sequence ID" value="CAI2367176.1"/>
    <property type="molecule type" value="Genomic_DNA"/>
</dbReference>
<evidence type="ECO:0000256" key="1">
    <source>
        <dbReference type="SAM" id="MobiDB-lite"/>
    </source>
</evidence>
<feature type="region of interest" description="Disordered" evidence="1">
    <location>
        <begin position="328"/>
        <end position="356"/>
    </location>
</feature>
<evidence type="ECO:0000313" key="2">
    <source>
        <dbReference type="EMBL" id="CAI2367176.1"/>
    </source>
</evidence>
<gene>
    <name evidence="2" type="ORF">ECRASSUSDP1_LOCUS8454</name>
</gene>
<proteinExistence type="predicted"/>
<reference evidence="2" key="1">
    <citation type="submission" date="2023-07" db="EMBL/GenBank/DDBJ databases">
        <authorList>
            <consortium name="AG Swart"/>
            <person name="Singh M."/>
            <person name="Singh A."/>
            <person name="Seah K."/>
            <person name="Emmerich C."/>
        </authorList>
    </citation>
    <scope>NUCLEOTIDE SEQUENCE</scope>
    <source>
        <strain evidence="2">DP1</strain>
    </source>
</reference>
<feature type="compositionally biased region" description="Polar residues" evidence="1">
    <location>
        <begin position="338"/>
        <end position="348"/>
    </location>
</feature>